<organism evidence="5 6">
    <name type="scientific">Candidatus Abzuiibacterium crystallinum</name>
    <dbReference type="NCBI Taxonomy" id="1974748"/>
    <lineage>
        <taxon>Bacteria</taxon>
        <taxon>Pseudomonadati</taxon>
        <taxon>Candidatus Omnitrophota</taxon>
        <taxon>Candidatus Abzuiibacterium</taxon>
    </lineage>
</organism>
<dbReference type="NCBIfam" id="TIGR01484">
    <property type="entry name" value="HAD-SF-IIB"/>
    <property type="match status" value="1"/>
</dbReference>
<dbReference type="AlphaFoldDB" id="A0A2H0LRF3"/>
<dbReference type="PANTHER" id="PTHR43768">
    <property type="entry name" value="TREHALOSE 6-PHOSPHATE PHOSPHATASE"/>
    <property type="match status" value="1"/>
</dbReference>
<comment type="function">
    <text evidence="4">Removes the phosphate from trehalose 6-phosphate to produce free trehalose.</text>
</comment>
<dbReference type="GO" id="GO:0005992">
    <property type="term" value="P:trehalose biosynthetic process"/>
    <property type="evidence" value="ECO:0007669"/>
    <property type="project" value="UniProtKB-UniPathway"/>
</dbReference>
<dbReference type="InterPro" id="IPR044651">
    <property type="entry name" value="OTSB-like"/>
</dbReference>
<dbReference type="EC" id="3.1.3.12" evidence="4"/>
<dbReference type="EMBL" id="PCVY01000023">
    <property type="protein sequence ID" value="PIQ86947.1"/>
    <property type="molecule type" value="Genomic_DNA"/>
</dbReference>
<dbReference type="GO" id="GO:0004805">
    <property type="term" value="F:trehalose-phosphatase activity"/>
    <property type="evidence" value="ECO:0007669"/>
    <property type="project" value="UniProtKB-EC"/>
</dbReference>
<keyword evidence="3 4" id="KW-0378">Hydrolase</keyword>
<dbReference type="GO" id="GO:0046872">
    <property type="term" value="F:metal ion binding"/>
    <property type="evidence" value="ECO:0007669"/>
    <property type="project" value="UniProtKB-KW"/>
</dbReference>
<dbReference type="InterPro" id="IPR023214">
    <property type="entry name" value="HAD_sf"/>
</dbReference>
<dbReference type="InterPro" id="IPR036412">
    <property type="entry name" value="HAD-like_sf"/>
</dbReference>
<accession>A0A2H0LRF3</accession>
<evidence type="ECO:0000313" key="6">
    <source>
        <dbReference type="Proteomes" id="UP000230859"/>
    </source>
</evidence>
<comment type="similarity">
    <text evidence="2 4">Belongs to the trehalose phosphatase family.</text>
</comment>
<comment type="catalytic activity">
    <reaction evidence="4">
        <text>alpha,alpha-trehalose 6-phosphate + H2O = alpha,alpha-trehalose + phosphate</text>
        <dbReference type="Rhea" id="RHEA:23420"/>
        <dbReference type="ChEBI" id="CHEBI:15377"/>
        <dbReference type="ChEBI" id="CHEBI:16551"/>
        <dbReference type="ChEBI" id="CHEBI:43474"/>
        <dbReference type="ChEBI" id="CHEBI:58429"/>
        <dbReference type="EC" id="3.1.3.12"/>
    </reaction>
</comment>
<dbReference type="Gene3D" id="3.40.50.1000">
    <property type="entry name" value="HAD superfamily/HAD-like"/>
    <property type="match status" value="1"/>
</dbReference>
<keyword evidence="4" id="KW-0460">Magnesium</keyword>
<evidence type="ECO:0000256" key="2">
    <source>
        <dbReference type="ARBA" id="ARBA00008770"/>
    </source>
</evidence>
<comment type="caution">
    <text evidence="5">The sequence shown here is derived from an EMBL/GenBank/DDBJ whole genome shotgun (WGS) entry which is preliminary data.</text>
</comment>
<dbReference type="PANTHER" id="PTHR43768:SF3">
    <property type="entry name" value="TREHALOSE 6-PHOSPHATE PHOSPHATASE"/>
    <property type="match status" value="1"/>
</dbReference>
<name>A0A2H0LRF3_9BACT</name>
<evidence type="ECO:0000256" key="1">
    <source>
        <dbReference type="ARBA" id="ARBA00005199"/>
    </source>
</evidence>
<dbReference type="NCBIfam" id="TIGR00685">
    <property type="entry name" value="T6PP"/>
    <property type="match status" value="1"/>
</dbReference>
<dbReference type="Gene3D" id="3.30.70.1020">
    <property type="entry name" value="Trehalose-6-phosphate phosphatase related protein, domain 2"/>
    <property type="match status" value="1"/>
</dbReference>
<proteinExistence type="inferred from homology"/>
<comment type="cofactor">
    <cofactor evidence="4">
        <name>Mg(2+)</name>
        <dbReference type="ChEBI" id="CHEBI:18420"/>
    </cofactor>
</comment>
<evidence type="ECO:0000256" key="3">
    <source>
        <dbReference type="ARBA" id="ARBA00022801"/>
    </source>
</evidence>
<dbReference type="UniPathway" id="UPA00299"/>
<comment type="pathway">
    <text evidence="1 4">Glycan biosynthesis; trehalose biosynthesis.</text>
</comment>
<dbReference type="InterPro" id="IPR003337">
    <property type="entry name" value="Trehalose_PPase"/>
</dbReference>
<dbReference type="Pfam" id="PF02358">
    <property type="entry name" value="Trehalose_PPase"/>
    <property type="match status" value="1"/>
</dbReference>
<evidence type="ECO:0000256" key="4">
    <source>
        <dbReference type="RuleBase" id="RU361117"/>
    </source>
</evidence>
<keyword evidence="4" id="KW-0479">Metal-binding</keyword>
<dbReference type="CDD" id="cd01627">
    <property type="entry name" value="HAD_TPP"/>
    <property type="match status" value="1"/>
</dbReference>
<evidence type="ECO:0000313" key="5">
    <source>
        <dbReference type="EMBL" id="PIQ86947.1"/>
    </source>
</evidence>
<dbReference type="SUPFAM" id="SSF56784">
    <property type="entry name" value="HAD-like"/>
    <property type="match status" value="1"/>
</dbReference>
<dbReference type="Proteomes" id="UP000230859">
    <property type="component" value="Unassembled WGS sequence"/>
</dbReference>
<protein>
    <recommendedName>
        <fullName evidence="4">Trehalose 6-phosphate phosphatase</fullName>
        <ecNumber evidence="4">3.1.3.12</ecNumber>
    </recommendedName>
</protein>
<reference evidence="5 6" key="1">
    <citation type="submission" date="2017-09" db="EMBL/GenBank/DDBJ databases">
        <title>Depth-based differentiation of microbial function through sediment-hosted aquifers and enrichment of novel symbionts in the deep terrestrial subsurface.</title>
        <authorList>
            <person name="Probst A.J."/>
            <person name="Ladd B."/>
            <person name="Jarett J.K."/>
            <person name="Geller-Mcgrath D.E."/>
            <person name="Sieber C.M."/>
            <person name="Emerson J.B."/>
            <person name="Anantharaman K."/>
            <person name="Thomas B.C."/>
            <person name="Malmstrom R."/>
            <person name="Stieglmeier M."/>
            <person name="Klingl A."/>
            <person name="Woyke T."/>
            <person name="Ryan C.M."/>
            <person name="Banfield J.F."/>
        </authorList>
    </citation>
    <scope>NUCLEOTIDE SEQUENCE [LARGE SCALE GENOMIC DNA]</scope>
    <source>
        <strain evidence="5">CG11_big_fil_rev_8_21_14_0_20_45_26</strain>
    </source>
</reference>
<gene>
    <name evidence="5" type="primary">otsB</name>
    <name evidence="5" type="ORF">COV74_02680</name>
</gene>
<sequence>MMKRLKHEWQTLSKRLQTVNLALFLDYDGTLTPIVRHPRLAKLSNQHRQILRRLNRCPHIWMAIVSGRELKEVKRFVRIPSMTYAGNHGFQVSGPGLHLVHPQAKKSARLFQKLLPALRAELKTISGLWVENKQLTLSIHYRQVRARDVARAKQTLQKILKPFLRQRRLKMTEGKKVWELRPPVTWHKGEAVKWLLRQKQSKSKRPWLPIFIGDDVTDEDAFKAVKGHGIGVKVVYNLKRKPVRSQASYGVASVREVFWFLQVLQQLRG</sequence>
<dbReference type="InterPro" id="IPR006379">
    <property type="entry name" value="HAD-SF_hydro_IIB"/>
</dbReference>